<dbReference type="EMBL" id="JADKPN010000009">
    <property type="protein sequence ID" value="MBF4764369.1"/>
    <property type="molecule type" value="Genomic_DNA"/>
</dbReference>
<sequence length="63" mass="7182">MSMAHDPDDTLLTIKEVAVMVRAPEGTVRYWRFMGTGPRSIKVGKRVCFWKSDVLQWLEDLGG</sequence>
<dbReference type="RefSeq" id="WP_194707563.1">
    <property type="nucleotide sequence ID" value="NZ_JADKPN010000009.1"/>
</dbReference>
<name>A0A930YIU6_9ACTN</name>
<accession>A0A930YIU6</accession>
<evidence type="ECO:0000313" key="2">
    <source>
        <dbReference type="EMBL" id="MBF4764369.1"/>
    </source>
</evidence>
<protein>
    <submittedName>
        <fullName evidence="2">Helix-turn-helix domain-containing protein</fullName>
    </submittedName>
</protein>
<organism evidence="2 3">
    <name type="scientific">Nocardioides islandensis</name>
    <dbReference type="NCBI Taxonomy" id="433663"/>
    <lineage>
        <taxon>Bacteria</taxon>
        <taxon>Bacillati</taxon>
        <taxon>Actinomycetota</taxon>
        <taxon>Actinomycetes</taxon>
        <taxon>Propionibacteriales</taxon>
        <taxon>Nocardioidaceae</taxon>
        <taxon>Nocardioides</taxon>
    </lineage>
</organism>
<dbReference type="InterPro" id="IPR041657">
    <property type="entry name" value="HTH_17"/>
</dbReference>
<dbReference type="Pfam" id="PF12728">
    <property type="entry name" value="HTH_17"/>
    <property type="match status" value="1"/>
</dbReference>
<proteinExistence type="predicted"/>
<evidence type="ECO:0000313" key="3">
    <source>
        <dbReference type="Proteomes" id="UP000640489"/>
    </source>
</evidence>
<reference evidence="2" key="1">
    <citation type="submission" date="2020-11" db="EMBL/GenBank/DDBJ databases">
        <title>Nocardioides sp. nov., isolated from Soil of Cynanchum wilfordii Hemsley rhizosphere.</title>
        <authorList>
            <person name="Lee J.-S."/>
            <person name="Suh M.K."/>
            <person name="Kim J.-S."/>
        </authorList>
    </citation>
    <scope>NUCLEOTIDE SEQUENCE</scope>
    <source>
        <strain evidence="2">KCTC 19275</strain>
    </source>
</reference>
<dbReference type="SUPFAM" id="SSF46955">
    <property type="entry name" value="Putative DNA-binding domain"/>
    <property type="match status" value="1"/>
</dbReference>
<dbReference type="Proteomes" id="UP000640489">
    <property type="component" value="Unassembled WGS sequence"/>
</dbReference>
<evidence type="ECO:0000259" key="1">
    <source>
        <dbReference type="Pfam" id="PF12728"/>
    </source>
</evidence>
<dbReference type="InterPro" id="IPR009061">
    <property type="entry name" value="DNA-bd_dom_put_sf"/>
</dbReference>
<dbReference type="AlphaFoldDB" id="A0A930YIU6"/>
<feature type="domain" description="Helix-turn-helix" evidence="1">
    <location>
        <begin position="11"/>
        <end position="60"/>
    </location>
</feature>
<gene>
    <name evidence="2" type="ORF">ISU07_14645</name>
</gene>
<keyword evidence="3" id="KW-1185">Reference proteome</keyword>
<comment type="caution">
    <text evidence="2">The sequence shown here is derived from an EMBL/GenBank/DDBJ whole genome shotgun (WGS) entry which is preliminary data.</text>
</comment>